<evidence type="ECO:0000313" key="11">
    <source>
        <dbReference type="Proteomes" id="UP000502823"/>
    </source>
</evidence>
<dbReference type="GO" id="GO:0005886">
    <property type="term" value="C:plasma membrane"/>
    <property type="evidence" value="ECO:0007669"/>
    <property type="project" value="TreeGrafter"/>
</dbReference>
<evidence type="ECO:0000256" key="4">
    <source>
        <dbReference type="ARBA" id="ARBA00022568"/>
    </source>
</evidence>
<dbReference type="OrthoDB" id="2127281at2759"/>
<reference evidence="11" key="1">
    <citation type="submission" date="2020-01" db="EMBL/GenBank/DDBJ databases">
        <title>Draft genome sequence of the Termite Coptotermes fromosanus.</title>
        <authorList>
            <person name="Itakura S."/>
            <person name="Yosikawa Y."/>
            <person name="Umezawa K."/>
        </authorList>
    </citation>
    <scope>NUCLEOTIDE SEQUENCE [LARGE SCALE GENOMIC DNA]</scope>
</reference>
<comment type="subcellular location">
    <subcellularLocation>
        <location evidence="1">Membrane</location>
        <topology evidence="1">Multi-pass membrane protein</topology>
    </subcellularLocation>
</comment>
<dbReference type="EMBL" id="BLKM01000554">
    <property type="protein sequence ID" value="GFG35538.1"/>
    <property type="molecule type" value="Genomic_DNA"/>
</dbReference>
<feature type="transmembrane region" description="Helical" evidence="8">
    <location>
        <begin position="135"/>
        <end position="159"/>
    </location>
</feature>
<feature type="transmembrane region" description="Helical" evidence="8">
    <location>
        <begin position="224"/>
        <end position="245"/>
    </location>
</feature>
<comment type="similarity">
    <text evidence="2">Belongs to the Ca(2+):cation antiporter (CaCA) (TC 2.A.19) family. SLC24A subfamily.</text>
</comment>
<dbReference type="GO" id="GO:0005262">
    <property type="term" value="F:calcium channel activity"/>
    <property type="evidence" value="ECO:0007669"/>
    <property type="project" value="TreeGrafter"/>
</dbReference>
<evidence type="ECO:0000313" key="10">
    <source>
        <dbReference type="EMBL" id="GFG35538.1"/>
    </source>
</evidence>
<evidence type="ECO:0000256" key="7">
    <source>
        <dbReference type="ARBA" id="ARBA00023136"/>
    </source>
</evidence>
<dbReference type="InParanoid" id="A0A6L2PY97"/>
<protein>
    <recommendedName>
        <fullName evidence="9">Sodium/calcium exchanger membrane region domain-containing protein</fullName>
    </recommendedName>
</protein>
<accession>A0A6L2PY97</accession>
<feature type="domain" description="Sodium/calcium exchanger membrane region" evidence="9">
    <location>
        <begin position="101"/>
        <end position="240"/>
    </location>
</feature>
<dbReference type="Pfam" id="PF01699">
    <property type="entry name" value="Na_Ca_ex"/>
    <property type="match status" value="1"/>
</dbReference>
<feature type="transmembrane region" description="Helical" evidence="8">
    <location>
        <begin position="165"/>
        <end position="187"/>
    </location>
</feature>
<feature type="transmembrane region" description="Helical" evidence="8">
    <location>
        <begin position="20"/>
        <end position="41"/>
    </location>
</feature>
<keyword evidence="4" id="KW-0109">Calcium transport</keyword>
<dbReference type="Proteomes" id="UP000502823">
    <property type="component" value="Unassembled WGS sequence"/>
</dbReference>
<keyword evidence="4" id="KW-0406">Ion transport</keyword>
<sequence length="315" mass="35069">MLKTTVRPESRPKRQLSAHLGYRLLFLGTVLLVYCFVAAFGQESVHHNLQKQHTGRQLLWHSENVTAVDAQNCTPPAIADFPSDLFTAEQRRAGAIAIHVVICCYLFVMLALICDDYFVPCIQQMCEQLNMSEDVVGATFMAAAVSSPDLFINIVGTFITEGDIGVGTVVGSAVFNGLAVPAFCGLFAEKAVEVNWVSLSRECSIYSVAVVALTAALWDSRIEWYEALALVLLYTFYVLVIGSIVDSANCKGFERKWLWPNERAGWLLRGSTDLNNKRLSQKDVAQPFKMKLLKTQQKFKKSLEITIPTPKKHDI</sequence>
<evidence type="ECO:0000256" key="3">
    <source>
        <dbReference type="ARBA" id="ARBA00022449"/>
    </source>
</evidence>
<dbReference type="InterPro" id="IPR004481">
    <property type="entry name" value="K/Na/Ca-exchanger"/>
</dbReference>
<keyword evidence="7 8" id="KW-0472">Membrane</keyword>
<keyword evidence="4" id="KW-0106">Calcium</keyword>
<organism evidence="10 11">
    <name type="scientific">Coptotermes formosanus</name>
    <name type="common">Formosan subterranean termite</name>
    <dbReference type="NCBI Taxonomy" id="36987"/>
    <lineage>
        <taxon>Eukaryota</taxon>
        <taxon>Metazoa</taxon>
        <taxon>Ecdysozoa</taxon>
        <taxon>Arthropoda</taxon>
        <taxon>Hexapoda</taxon>
        <taxon>Insecta</taxon>
        <taxon>Pterygota</taxon>
        <taxon>Neoptera</taxon>
        <taxon>Polyneoptera</taxon>
        <taxon>Dictyoptera</taxon>
        <taxon>Blattodea</taxon>
        <taxon>Blattoidea</taxon>
        <taxon>Termitoidae</taxon>
        <taxon>Rhinotermitidae</taxon>
        <taxon>Coptotermes</taxon>
    </lineage>
</organism>
<evidence type="ECO:0000256" key="6">
    <source>
        <dbReference type="ARBA" id="ARBA00022989"/>
    </source>
</evidence>
<evidence type="ECO:0000259" key="9">
    <source>
        <dbReference type="Pfam" id="PF01699"/>
    </source>
</evidence>
<keyword evidence="5 8" id="KW-0812">Transmembrane</keyword>
<evidence type="ECO:0000256" key="5">
    <source>
        <dbReference type="ARBA" id="ARBA00022692"/>
    </source>
</evidence>
<feature type="transmembrane region" description="Helical" evidence="8">
    <location>
        <begin position="199"/>
        <end position="218"/>
    </location>
</feature>
<evidence type="ECO:0000256" key="2">
    <source>
        <dbReference type="ARBA" id="ARBA00005364"/>
    </source>
</evidence>
<dbReference type="PANTHER" id="PTHR10846">
    <property type="entry name" value="SODIUM/POTASSIUM/CALCIUM EXCHANGER"/>
    <property type="match status" value="1"/>
</dbReference>
<name>A0A6L2PY97_COPFO</name>
<dbReference type="PANTHER" id="PTHR10846:SF73">
    <property type="entry name" value="SODIUM_CALCIUM EXCHANGER MEMBRANE REGION DOMAIN-CONTAINING PROTEIN"/>
    <property type="match status" value="1"/>
</dbReference>
<keyword evidence="11" id="KW-1185">Reference proteome</keyword>
<feature type="transmembrane region" description="Helical" evidence="8">
    <location>
        <begin position="93"/>
        <end position="114"/>
    </location>
</feature>
<dbReference type="Gene3D" id="1.20.1420.30">
    <property type="entry name" value="NCX, central ion-binding region"/>
    <property type="match status" value="1"/>
</dbReference>
<evidence type="ECO:0000256" key="1">
    <source>
        <dbReference type="ARBA" id="ARBA00004141"/>
    </source>
</evidence>
<dbReference type="GO" id="GO:0008273">
    <property type="term" value="F:calcium, potassium:sodium antiporter activity"/>
    <property type="evidence" value="ECO:0007669"/>
    <property type="project" value="TreeGrafter"/>
</dbReference>
<proteinExistence type="inferred from homology"/>
<keyword evidence="4" id="KW-0813">Transport</keyword>
<dbReference type="AlphaFoldDB" id="A0A6L2PY97"/>
<comment type="caution">
    <text evidence="10">The sequence shown here is derived from an EMBL/GenBank/DDBJ whole genome shotgun (WGS) entry which is preliminary data.</text>
</comment>
<dbReference type="InterPro" id="IPR044880">
    <property type="entry name" value="NCX_ion-bd_dom_sf"/>
</dbReference>
<evidence type="ECO:0000256" key="8">
    <source>
        <dbReference type="SAM" id="Phobius"/>
    </source>
</evidence>
<keyword evidence="6 8" id="KW-1133">Transmembrane helix</keyword>
<dbReference type="InterPro" id="IPR004837">
    <property type="entry name" value="NaCa_Exmemb"/>
</dbReference>
<dbReference type="GO" id="GO:0006874">
    <property type="term" value="P:intracellular calcium ion homeostasis"/>
    <property type="evidence" value="ECO:0007669"/>
    <property type="project" value="TreeGrafter"/>
</dbReference>
<keyword evidence="3" id="KW-0050">Antiport</keyword>
<gene>
    <name evidence="10" type="ORF">Cfor_08274</name>
</gene>